<dbReference type="CDD" id="cd02665">
    <property type="entry name" value="Peptidase_C19I"/>
    <property type="match status" value="1"/>
</dbReference>
<keyword evidence="2 6" id="KW-0645">Protease</keyword>
<evidence type="ECO:0000256" key="3">
    <source>
        <dbReference type="ARBA" id="ARBA00022786"/>
    </source>
</evidence>
<dbReference type="Proteomes" id="UP000261620">
    <property type="component" value="Unplaced"/>
</dbReference>
<dbReference type="PANTHER" id="PTHR43982:SF6">
    <property type="entry name" value="UBIQUITIN CARBOXYL-TERMINAL HYDROLASE 2-RELATED"/>
    <property type="match status" value="1"/>
</dbReference>
<evidence type="ECO:0000256" key="7">
    <source>
        <dbReference type="SAM" id="Coils"/>
    </source>
</evidence>
<evidence type="ECO:0000313" key="10">
    <source>
        <dbReference type="Proteomes" id="UP000261620"/>
    </source>
</evidence>
<evidence type="ECO:0000256" key="1">
    <source>
        <dbReference type="ARBA" id="ARBA00000707"/>
    </source>
</evidence>
<reference evidence="9" key="1">
    <citation type="submission" date="2025-08" db="UniProtKB">
        <authorList>
            <consortium name="Ensembl"/>
        </authorList>
    </citation>
    <scope>IDENTIFICATION</scope>
</reference>
<dbReference type="InterPro" id="IPR044635">
    <property type="entry name" value="UBP14-like"/>
</dbReference>
<dbReference type="GO" id="GO:0043161">
    <property type="term" value="P:proteasome-mediated ubiquitin-dependent protein catabolic process"/>
    <property type="evidence" value="ECO:0007669"/>
    <property type="project" value="InterPro"/>
</dbReference>
<dbReference type="SUPFAM" id="SSF46934">
    <property type="entry name" value="UBA-like"/>
    <property type="match status" value="1"/>
</dbReference>
<dbReference type="AlphaFoldDB" id="A0A3Q3WNJ7"/>
<dbReference type="InterPro" id="IPR009060">
    <property type="entry name" value="UBA-like_sf"/>
</dbReference>
<keyword evidence="7" id="KW-0175">Coiled coil</keyword>
<dbReference type="SUPFAM" id="SSF54001">
    <property type="entry name" value="Cysteine proteinases"/>
    <property type="match status" value="1"/>
</dbReference>
<dbReference type="Gene3D" id="1.10.8.10">
    <property type="entry name" value="DNA helicase RuvA subunit, C-terminal domain"/>
    <property type="match status" value="1"/>
</dbReference>
<sequence>MVAAAALAGSQALTGPFSQQSEMMINQLREITGIQDLQTLHRALNVRPKNSSSFCRNLMGDLMYCRALEASAEENAARMKKKRCDAQNDMSSPADWIRHDDWPVGIRNVGNTCWFSAVIQSLFHLPVFRRLVLNYHLSERLLERCKSHSDKRNVAFMQELRCLFALMVGSTRRFVDPSAAVELLREAFRTSETQQVQLSLVTEDDAEDKHQNPMVQLFYGTFVTERRHEGKTLCNTEQFGQYPLQVNGFNNLDECLEGAMVEKEIESLHSDHSVTSGRERWFKNLPPVLTFELSRFEFNTQLGRPEKIHKKLEFPQIIYMDRYLHKNIARTHERRGEVKKLKEQLAALQQKLECKPGDSDPSEGLVSSCKRTPIYKPFTQCRPPVECPPHPAPHSISEEELHFVKTCLQRWRAEVENDMSELKASIDRLTQMLESMYSDNSLCQVPYKLHAVLVHEGQASAGHYWAYIYDHANQRWMKYNDINITEASWEELERDSFGGMTNASAYCLMYIDDRLPHLITGICFHVFQSFYSILTDYLNCNELFKRYVHEDNRWFQQELSEWEEQICQTAAPQRRQRETRSQIICLYACFLQAFHEEYSRLYELSQEDTTPQEDARLQHALVYFFQNKITRPLMRLLHWIIFQLQWHDDYRLFRNVFVYLLTGLEHYQHGKMREALTYLAHAYETNATLLKNGERRGVDTSIIAVYRRKCLIALNEGASKLFCGGTESSVEEGVAIMDEAVIPCLHLMSRDPALSQEDRDAMEAIRSHWCCCLSQDMDDSLQVKLGEFLPRVLDGSAHAVVLKDPPKVHVSQAHDLCSRLAAVMESIHNTSIVTVK</sequence>
<name>A0A3Q3WNJ7_MOLML</name>
<dbReference type="InterPro" id="IPR038765">
    <property type="entry name" value="Papain-like_cys_pep_sf"/>
</dbReference>
<reference evidence="9" key="2">
    <citation type="submission" date="2025-09" db="UniProtKB">
        <authorList>
            <consortium name="Ensembl"/>
        </authorList>
    </citation>
    <scope>IDENTIFICATION</scope>
</reference>
<evidence type="ECO:0000256" key="2">
    <source>
        <dbReference type="ARBA" id="ARBA00022670"/>
    </source>
</evidence>
<dbReference type="InterPro" id="IPR001394">
    <property type="entry name" value="Peptidase_C19_UCH"/>
</dbReference>
<dbReference type="GO" id="GO:0061136">
    <property type="term" value="P:regulation of proteasomal protein catabolic process"/>
    <property type="evidence" value="ECO:0007669"/>
    <property type="project" value="TreeGrafter"/>
</dbReference>
<dbReference type="InterPro" id="IPR018200">
    <property type="entry name" value="USP_CS"/>
</dbReference>
<comment type="catalytic activity">
    <reaction evidence="1 6">
        <text>Thiol-dependent hydrolysis of ester, thioester, amide, peptide and isopeptide bonds formed by the C-terminal Gly of ubiquitin (a 76-residue protein attached to proteins as an intracellular targeting signal).</text>
        <dbReference type="EC" id="3.4.19.12"/>
    </reaction>
</comment>
<dbReference type="Gene3D" id="3.90.70.10">
    <property type="entry name" value="Cysteine proteinases"/>
    <property type="match status" value="1"/>
</dbReference>
<dbReference type="PROSITE" id="PS00973">
    <property type="entry name" value="USP_2"/>
    <property type="match status" value="1"/>
</dbReference>
<evidence type="ECO:0000256" key="5">
    <source>
        <dbReference type="ARBA" id="ARBA00022807"/>
    </source>
</evidence>
<proteinExistence type="inferred from homology"/>
<dbReference type="GO" id="GO:0016579">
    <property type="term" value="P:protein deubiquitination"/>
    <property type="evidence" value="ECO:0007669"/>
    <property type="project" value="InterPro"/>
</dbReference>
<dbReference type="PROSITE" id="PS50235">
    <property type="entry name" value="USP_3"/>
    <property type="match status" value="1"/>
</dbReference>
<accession>A0A3Q3WNJ7</accession>
<protein>
    <recommendedName>
        <fullName evidence="6">Ubiquitin carboxyl-terminal hydrolase</fullName>
        <ecNumber evidence="6">3.4.19.12</ecNumber>
    </recommendedName>
</protein>
<feature type="domain" description="USP" evidence="8">
    <location>
        <begin position="104"/>
        <end position="513"/>
    </location>
</feature>
<dbReference type="PANTHER" id="PTHR43982">
    <property type="entry name" value="UBIQUITIN CARBOXYL-TERMINAL HYDROLASE"/>
    <property type="match status" value="1"/>
</dbReference>
<keyword evidence="3 6" id="KW-0833">Ubl conjugation pathway</keyword>
<dbReference type="EC" id="3.4.19.12" evidence="6"/>
<dbReference type="Ensembl" id="ENSMMOT00000019749.1">
    <property type="protein sequence ID" value="ENSMMOP00000019423.1"/>
    <property type="gene ID" value="ENSMMOG00000014718.1"/>
</dbReference>
<keyword evidence="5 6" id="KW-0788">Thiol protease</keyword>
<dbReference type="PROSITE" id="PS00972">
    <property type="entry name" value="USP_1"/>
    <property type="match status" value="1"/>
</dbReference>
<comment type="similarity">
    <text evidence="6">Belongs to the peptidase C19 family.</text>
</comment>
<dbReference type="Pfam" id="PF00443">
    <property type="entry name" value="UCH"/>
    <property type="match status" value="1"/>
</dbReference>
<dbReference type="GO" id="GO:0004843">
    <property type="term" value="F:cysteine-type deubiquitinase activity"/>
    <property type="evidence" value="ECO:0007669"/>
    <property type="project" value="UniProtKB-UniRule"/>
</dbReference>
<evidence type="ECO:0000259" key="8">
    <source>
        <dbReference type="PROSITE" id="PS50235"/>
    </source>
</evidence>
<dbReference type="InterPro" id="IPR028889">
    <property type="entry name" value="USP"/>
</dbReference>
<keyword evidence="4 6" id="KW-0378">Hydrolase</keyword>
<evidence type="ECO:0000313" key="9">
    <source>
        <dbReference type="Ensembl" id="ENSMMOP00000019423.1"/>
    </source>
</evidence>
<keyword evidence="10" id="KW-1185">Reference proteome</keyword>
<dbReference type="GO" id="GO:0070628">
    <property type="term" value="F:proteasome binding"/>
    <property type="evidence" value="ECO:0007669"/>
    <property type="project" value="TreeGrafter"/>
</dbReference>
<feature type="coiled-coil region" evidence="7">
    <location>
        <begin position="412"/>
        <end position="439"/>
    </location>
</feature>
<evidence type="ECO:0000256" key="6">
    <source>
        <dbReference type="RuleBase" id="RU366025"/>
    </source>
</evidence>
<organism evidence="9 10">
    <name type="scientific">Mola mola</name>
    <name type="common">Ocean sunfish</name>
    <name type="synonym">Tetraodon mola</name>
    <dbReference type="NCBI Taxonomy" id="94237"/>
    <lineage>
        <taxon>Eukaryota</taxon>
        <taxon>Metazoa</taxon>
        <taxon>Chordata</taxon>
        <taxon>Craniata</taxon>
        <taxon>Vertebrata</taxon>
        <taxon>Euteleostomi</taxon>
        <taxon>Actinopterygii</taxon>
        <taxon>Neopterygii</taxon>
        <taxon>Teleostei</taxon>
        <taxon>Neoteleostei</taxon>
        <taxon>Acanthomorphata</taxon>
        <taxon>Eupercaria</taxon>
        <taxon>Tetraodontiformes</taxon>
        <taxon>Molidae</taxon>
        <taxon>Mola</taxon>
    </lineage>
</organism>
<evidence type="ECO:0000256" key="4">
    <source>
        <dbReference type="ARBA" id="ARBA00022801"/>
    </source>
</evidence>